<name>A0AAV7CLR9_ENGPU</name>
<gene>
    <name evidence="2" type="ORF">GDO81_005073</name>
</gene>
<sequence>MLLPCGQVSWLPFSFGFVMVIGLTSFFAGRKLHIYHHHKTSHKIYRNLNWNIDTASIKGAVFPYVYYHHYML</sequence>
<protein>
    <submittedName>
        <fullName evidence="2">Uncharacterized protein</fullName>
    </submittedName>
</protein>
<feature type="transmembrane region" description="Helical" evidence="1">
    <location>
        <begin position="12"/>
        <end position="29"/>
    </location>
</feature>
<keyword evidence="3" id="KW-1185">Reference proteome</keyword>
<organism evidence="2 3">
    <name type="scientific">Engystomops pustulosus</name>
    <name type="common">Tungara frog</name>
    <name type="synonym">Physalaemus pustulosus</name>
    <dbReference type="NCBI Taxonomy" id="76066"/>
    <lineage>
        <taxon>Eukaryota</taxon>
        <taxon>Metazoa</taxon>
        <taxon>Chordata</taxon>
        <taxon>Craniata</taxon>
        <taxon>Vertebrata</taxon>
        <taxon>Euteleostomi</taxon>
        <taxon>Amphibia</taxon>
        <taxon>Batrachia</taxon>
        <taxon>Anura</taxon>
        <taxon>Neobatrachia</taxon>
        <taxon>Hyloidea</taxon>
        <taxon>Leptodactylidae</taxon>
        <taxon>Leiuperinae</taxon>
        <taxon>Engystomops</taxon>
    </lineage>
</organism>
<accession>A0AAV7CLR9</accession>
<reference evidence="2" key="1">
    <citation type="thesis" date="2020" institute="ProQuest LLC" country="789 East Eisenhower Parkway, Ann Arbor, MI, USA">
        <title>Comparative Genomics and Chromosome Evolution.</title>
        <authorList>
            <person name="Mudd A.B."/>
        </authorList>
    </citation>
    <scope>NUCLEOTIDE SEQUENCE</scope>
    <source>
        <strain evidence="2">237g6f4</strain>
        <tissue evidence="2">Blood</tissue>
    </source>
</reference>
<dbReference type="Proteomes" id="UP000824782">
    <property type="component" value="Unassembled WGS sequence"/>
</dbReference>
<keyword evidence="1" id="KW-0472">Membrane</keyword>
<proteinExistence type="predicted"/>
<keyword evidence="1" id="KW-0812">Transmembrane</keyword>
<evidence type="ECO:0000313" key="3">
    <source>
        <dbReference type="Proteomes" id="UP000824782"/>
    </source>
</evidence>
<evidence type="ECO:0000256" key="1">
    <source>
        <dbReference type="SAM" id="Phobius"/>
    </source>
</evidence>
<dbReference type="AlphaFoldDB" id="A0AAV7CLR9"/>
<evidence type="ECO:0000313" key="2">
    <source>
        <dbReference type="EMBL" id="KAG8585561.1"/>
    </source>
</evidence>
<keyword evidence="1" id="KW-1133">Transmembrane helix</keyword>
<comment type="caution">
    <text evidence="2">The sequence shown here is derived from an EMBL/GenBank/DDBJ whole genome shotgun (WGS) entry which is preliminary data.</text>
</comment>
<dbReference type="EMBL" id="WNYA01000002">
    <property type="protein sequence ID" value="KAG8585561.1"/>
    <property type="molecule type" value="Genomic_DNA"/>
</dbReference>